<dbReference type="VEuPathDB" id="FungiDB:FVEG_02569"/>
<organism evidence="1 2">
    <name type="scientific">Gibberella moniliformis (strain M3125 / FGSC 7600)</name>
    <name type="common">Maize ear and stalk rot fungus</name>
    <name type="synonym">Fusarium verticillioides</name>
    <dbReference type="NCBI Taxonomy" id="334819"/>
    <lineage>
        <taxon>Eukaryota</taxon>
        <taxon>Fungi</taxon>
        <taxon>Dikarya</taxon>
        <taxon>Ascomycota</taxon>
        <taxon>Pezizomycotina</taxon>
        <taxon>Sordariomycetes</taxon>
        <taxon>Hypocreomycetidae</taxon>
        <taxon>Hypocreales</taxon>
        <taxon>Nectriaceae</taxon>
        <taxon>Fusarium</taxon>
        <taxon>Fusarium fujikuroi species complex</taxon>
    </lineage>
</organism>
<dbReference type="KEGG" id="fvr:FVEG_02569"/>
<dbReference type="EMBL" id="DS022244">
    <property type="protein sequence ID" value="EWG39959.1"/>
    <property type="molecule type" value="Genomic_DNA"/>
</dbReference>
<dbReference type="AlphaFoldDB" id="W7LX40"/>
<evidence type="ECO:0000313" key="1">
    <source>
        <dbReference type="EMBL" id="EWG39959.1"/>
    </source>
</evidence>
<accession>W7LX40</accession>
<dbReference type="Proteomes" id="UP000009096">
    <property type="component" value="Chromosome 5"/>
</dbReference>
<name>W7LX40_GIBM7</name>
<protein>
    <submittedName>
        <fullName evidence="1">Uncharacterized protein</fullName>
    </submittedName>
</protein>
<dbReference type="EMBL" id="CM000582">
    <property type="protein sequence ID" value="EWG39959.1"/>
    <property type="molecule type" value="Genomic_DNA"/>
</dbReference>
<dbReference type="RefSeq" id="XP_018746150.1">
    <property type="nucleotide sequence ID" value="XM_018889910.1"/>
</dbReference>
<gene>
    <name evidence="1" type="ORF">FVEG_02569</name>
</gene>
<proteinExistence type="predicted"/>
<reference evidence="1 2" key="1">
    <citation type="journal article" date="2010" name="Nature">
        <title>Comparative genomics reveals mobile pathogenicity chromosomes in Fusarium.</title>
        <authorList>
            <person name="Ma L.J."/>
            <person name="van der Does H.C."/>
            <person name="Borkovich K.A."/>
            <person name="Coleman J.J."/>
            <person name="Daboussi M.J."/>
            <person name="Di Pietro A."/>
            <person name="Dufresne M."/>
            <person name="Freitag M."/>
            <person name="Grabherr M."/>
            <person name="Henrissat B."/>
            <person name="Houterman P.M."/>
            <person name="Kang S."/>
            <person name="Shim W.B."/>
            <person name="Woloshuk C."/>
            <person name="Xie X."/>
            <person name="Xu J.R."/>
            <person name="Antoniw J."/>
            <person name="Baker S.E."/>
            <person name="Bluhm B.H."/>
            <person name="Breakspear A."/>
            <person name="Brown D.W."/>
            <person name="Butchko R.A."/>
            <person name="Chapman S."/>
            <person name="Coulson R."/>
            <person name="Coutinho P.M."/>
            <person name="Danchin E.G."/>
            <person name="Diener A."/>
            <person name="Gale L.R."/>
            <person name="Gardiner D.M."/>
            <person name="Goff S."/>
            <person name="Hammond-Kosack K.E."/>
            <person name="Hilburn K."/>
            <person name="Hua-Van A."/>
            <person name="Jonkers W."/>
            <person name="Kazan K."/>
            <person name="Kodira C.D."/>
            <person name="Koehrsen M."/>
            <person name="Kumar L."/>
            <person name="Lee Y.H."/>
            <person name="Li L."/>
            <person name="Manners J.M."/>
            <person name="Miranda-Saavedra D."/>
            <person name="Mukherjee M."/>
            <person name="Park G."/>
            <person name="Park J."/>
            <person name="Park S.Y."/>
            <person name="Proctor R.H."/>
            <person name="Regev A."/>
            <person name="Ruiz-Roldan M.C."/>
            <person name="Sain D."/>
            <person name="Sakthikumar S."/>
            <person name="Sykes S."/>
            <person name="Schwartz D.C."/>
            <person name="Turgeon B.G."/>
            <person name="Wapinski I."/>
            <person name="Yoder O."/>
            <person name="Young S."/>
            <person name="Zeng Q."/>
            <person name="Zhou S."/>
            <person name="Galagan J."/>
            <person name="Cuomo C.A."/>
            <person name="Kistler H.C."/>
            <person name="Rep M."/>
        </authorList>
    </citation>
    <scope>NUCLEOTIDE SEQUENCE [LARGE SCALE GENOMIC DNA]</scope>
    <source>
        <strain evidence="2">M3125 / FGSC 7600</strain>
    </source>
</reference>
<dbReference type="GeneID" id="30060767"/>
<evidence type="ECO:0000313" key="2">
    <source>
        <dbReference type="Proteomes" id="UP000009096"/>
    </source>
</evidence>
<sequence length="66" mass="7449">MMHQRIPAMAPLEAAITLPQDITVLFTVLAHLIKTPHEKMNKVRSRTTPLRIPRTQRTISSTSSSQ</sequence>
<keyword evidence="2" id="KW-1185">Reference proteome</keyword>